<sequence>MPRKSTRPADTVRLLELLWTPSEAVGRSGVSLEAVTEAAVTVADADGLEAVTMRRVAQEVGIGAMSLYTYVPGRPELVELMLDSAASRVYADRPLPADQGGWRAGIEYVVWSNWDNLREHPWVTDVPPGRPLLGPGVSIKFEHEIQPLDGIGLDDHAMNHLLTTVLSMTSEAARWQAGLDRIRDETELTDEEWWRTAEPVLTRAMEGLHLPIAARVGETVASAGEPEASLRYGLGHLLDGVAATL</sequence>
<dbReference type="RefSeq" id="WP_052591655.1">
    <property type="nucleotide sequence ID" value="NZ_CP011112.1"/>
</dbReference>
<accession>A0A0K1JHZ4</accession>
<organism evidence="6 7">
    <name type="scientific">Luteipulveratus mongoliensis</name>
    <dbReference type="NCBI Taxonomy" id="571913"/>
    <lineage>
        <taxon>Bacteria</taxon>
        <taxon>Bacillati</taxon>
        <taxon>Actinomycetota</taxon>
        <taxon>Actinomycetes</taxon>
        <taxon>Micrococcales</taxon>
        <taxon>Dermacoccaceae</taxon>
        <taxon>Luteipulveratus</taxon>
    </lineage>
</organism>
<dbReference type="PROSITE" id="PS50977">
    <property type="entry name" value="HTH_TETR_2"/>
    <property type="match status" value="1"/>
</dbReference>
<dbReference type="GO" id="GO:0045892">
    <property type="term" value="P:negative regulation of DNA-templated transcription"/>
    <property type="evidence" value="ECO:0007669"/>
    <property type="project" value="InterPro"/>
</dbReference>
<evidence type="ECO:0000259" key="5">
    <source>
        <dbReference type="PROSITE" id="PS50977"/>
    </source>
</evidence>
<dbReference type="Pfam" id="PF00440">
    <property type="entry name" value="TetR_N"/>
    <property type="match status" value="1"/>
</dbReference>
<protein>
    <recommendedName>
        <fullName evidence="5">HTH tetR-type domain-containing protein</fullName>
    </recommendedName>
</protein>
<dbReference type="KEGG" id="lmoi:VV02_11435"/>
<dbReference type="SUPFAM" id="SSF46689">
    <property type="entry name" value="Homeodomain-like"/>
    <property type="match status" value="1"/>
</dbReference>
<evidence type="ECO:0000313" key="7">
    <source>
        <dbReference type="Proteomes" id="UP000066480"/>
    </source>
</evidence>
<dbReference type="Gene3D" id="1.10.10.60">
    <property type="entry name" value="Homeodomain-like"/>
    <property type="match status" value="1"/>
</dbReference>
<dbReference type="InterPro" id="IPR009057">
    <property type="entry name" value="Homeodomain-like_sf"/>
</dbReference>
<feature type="domain" description="HTH tetR-type" evidence="5">
    <location>
        <begin position="29"/>
        <end position="89"/>
    </location>
</feature>
<evidence type="ECO:0000256" key="2">
    <source>
        <dbReference type="ARBA" id="ARBA00023125"/>
    </source>
</evidence>
<dbReference type="PATRIC" id="fig|571913.6.peg.2331"/>
<dbReference type="InterPro" id="IPR036271">
    <property type="entry name" value="Tet_transcr_reg_TetR-rel_C_sf"/>
</dbReference>
<dbReference type="AlphaFoldDB" id="A0A0K1JHZ4"/>
<evidence type="ECO:0000313" key="6">
    <source>
        <dbReference type="EMBL" id="AKU16331.1"/>
    </source>
</evidence>
<evidence type="ECO:0000256" key="1">
    <source>
        <dbReference type="ARBA" id="ARBA00023015"/>
    </source>
</evidence>
<dbReference type="EMBL" id="CP011112">
    <property type="protein sequence ID" value="AKU16331.1"/>
    <property type="molecule type" value="Genomic_DNA"/>
</dbReference>
<evidence type="ECO:0000256" key="4">
    <source>
        <dbReference type="PROSITE-ProRule" id="PRU00335"/>
    </source>
</evidence>
<gene>
    <name evidence="6" type="ORF">VV02_11435</name>
</gene>
<proteinExistence type="predicted"/>
<dbReference type="Proteomes" id="UP000066480">
    <property type="component" value="Chromosome"/>
</dbReference>
<keyword evidence="2 4" id="KW-0238">DNA-binding</keyword>
<dbReference type="InterPro" id="IPR001647">
    <property type="entry name" value="HTH_TetR"/>
</dbReference>
<dbReference type="InterPro" id="IPR004111">
    <property type="entry name" value="Repressor_TetR_C"/>
</dbReference>
<keyword evidence="3" id="KW-0804">Transcription</keyword>
<dbReference type="STRING" id="571913.VV02_11435"/>
<dbReference type="Gene3D" id="1.10.357.10">
    <property type="entry name" value="Tetracycline Repressor, domain 2"/>
    <property type="match status" value="1"/>
</dbReference>
<keyword evidence="7" id="KW-1185">Reference proteome</keyword>
<reference evidence="6 7" key="1">
    <citation type="submission" date="2015-03" db="EMBL/GenBank/DDBJ databases">
        <title>Luteipulveratus halotolerans sp. nov., a novel actinobacterium (Dermacoccaceae) from Sarawak, Malaysia.</title>
        <authorList>
            <person name="Juboi H."/>
            <person name="Basik A."/>
            <person name="Shamsul S.S."/>
            <person name="Arnold P."/>
            <person name="Schmitt E.K."/>
            <person name="Sanglier J.-J."/>
            <person name="Yeo T."/>
        </authorList>
    </citation>
    <scope>NUCLEOTIDE SEQUENCE [LARGE SCALE GENOMIC DNA]</scope>
    <source>
        <strain evidence="6 7">MN07-A0370</strain>
    </source>
</reference>
<name>A0A0K1JHZ4_9MICO</name>
<dbReference type="SUPFAM" id="SSF48498">
    <property type="entry name" value="Tetracyclin repressor-like, C-terminal domain"/>
    <property type="match status" value="1"/>
</dbReference>
<feature type="DNA-binding region" description="H-T-H motif" evidence="4">
    <location>
        <begin position="52"/>
        <end position="71"/>
    </location>
</feature>
<dbReference type="GO" id="GO:0003677">
    <property type="term" value="F:DNA binding"/>
    <property type="evidence" value="ECO:0007669"/>
    <property type="project" value="UniProtKB-UniRule"/>
</dbReference>
<keyword evidence="1" id="KW-0805">Transcription regulation</keyword>
<dbReference type="Pfam" id="PF02909">
    <property type="entry name" value="TetR_C_1"/>
    <property type="match status" value="1"/>
</dbReference>
<evidence type="ECO:0000256" key="3">
    <source>
        <dbReference type="ARBA" id="ARBA00023163"/>
    </source>
</evidence>